<feature type="domain" description="LysM" evidence="1">
    <location>
        <begin position="100"/>
        <end position="144"/>
    </location>
</feature>
<accession>A0ABY7RVR3</accession>
<feature type="domain" description="LysM" evidence="1">
    <location>
        <begin position="161"/>
        <end position="204"/>
    </location>
</feature>
<dbReference type="InterPro" id="IPR018392">
    <property type="entry name" value="LysM"/>
</dbReference>
<dbReference type="SMART" id="SM00257">
    <property type="entry name" value="LysM"/>
    <property type="match status" value="3"/>
</dbReference>
<dbReference type="CDD" id="cd00118">
    <property type="entry name" value="LysM"/>
    <property type="match status" value="3"/>
</dbReference>
<evidence type="ECO:0000313" key="3">
    <source>
        <dbReference type="Proteomes" id="UP001202717"/>
    </source>
</evidence>
<dbReference type="SUPFAM" id="SSF54106">
    <property type="entry name" value="LysM domain"/>
    <property type="match status" value="3"/>
</dbReference>
<name>A0ABY7RVR3_9FLAO</name>
<dbReference type="Gene3D" id="3.10.350.10">
    <property type="entry name" value="LysM domain"/>
    <property type="match status" value="3"/>
</dbReference>
<reference evidence="2 3" key="1">
    <citation type="submission" date="2023-01" db="EMBL/GenBank/DDBJ databases">
        <title>Psychroserpens ponticola sp. nov., isolated from seawater.</title>
        <authorList>
            <person name="Kristyanto S."/>
            <person name="Jung J."/>
            <person name="Kim J.M."/>
            <person name="Jeon C.O."/>
        </authorList>
    </citation>
    <scope>NUCLEOTIDE SEQUENCE [LARGE SCALE GENOMIC DNA]</scope>
    <source>
        <strain evidence="2 3">MSW6</strain>
    </source>
</reference>
<dbReference type="Pfam" id="PF01476">
    <property type="entry name" value="LysM"/>
    <property type="match status" value="3"/>
</dbReference>
<dbReference type="InterPro" id="IPR036779">
    <property type="entry name" value="LysM_dom_sf"/>
</dbReference>
<protein>
    <submittedName>
        <fullName evidence="2">LysM peptidoglycan-binding domain-containing protein</fullName>
    </submittedName>
</protein>
<evidence type="ECO:0000259" key="1">
    <source>
        <dbReference type="PROSITE" id="PS51782"/>
    </source>
</evidence>
<feature type="domain" description="LysM" evidence="1">
    <location>
        <begin position="39"/>
        <end position="82"/>
    </location>
</feature>
<proteinExistence type="predicted"/>
<sequence length="560" mass="63673">MESIFKLNPGSRALIKVGETLLIPDNAKPLPTEQNSAAKTHFVSKGETKYGLSKKYNVSIDQLEKANPSIVRMLIAGETIDIPTKNPNNQFVENSSVNDRFHRVKKGETLWGISQKYGMTLETLKALNKNSLNNFLSIGQVLALQETKNDIVIEKKVTDTKTYTVIKGDTKYGLSKRFNLSIAELEQLNPEITPMLRTGAIIKTRELELDKNTLTNTKTVITNNNVDEAIKVVENNKNEDREVEKTPKSNSNLAVLWDDNFTFSGSELNDEKAKYYKGLILAIDSINKEYPQNKLSIIKTKPNANDSLNTSLTKTYFHPFDNKNTTLNMTSIDLFSIAYNEQDGLRKIFLKGLPSNEDMRNRVLDYIKKEEGHYICLYDNENSKNKNTIETTLPNVDFIKINRKGSFKSEDLTNVLSTSKKNFVIIESSDVGVFLNSTNILLKKISTSDTQLVVLDSKNIPSKEKITSKRFKILHLLFPKQYNFELNKDIDNTVALSFAIYYDTFKRLYKHNSEAFTNTISTSFLGFSFNYELNNNVLENKSVPLFIFDENSDHTLISNE</sequence>
<gene>
    <name evidence="2" type="ORF">MUN68_011975</name>
</gene>
<dbReference type="PANTHER" id="PTHR33734:SF22">
    <property type="entry name" value="MEMBRANE-BOUND LYTIC MUREIN TRANSGLYCOSYLASE D"/>
    <property type="match status" value="1"/>
</dbReference>
<dbReference type="PANTHER" id="PTHR33734">
    <property type="entry name" value="LYSM DOMAIN-CONTAINING GPI-ANCHORED PROTEIN 2"/>
    <property type="match status" value="1"/>
</dbReference>
<dbReference type="PROSITE" id="PS51782">
    <property type="entry name" value="LYSM"/>
    <property type="match status" value="3"/>
</dbReference>
<organism evidence="2 3">
    <name type="scientific">Psychroserpens ponticola</name>
    <dbReference type="NCBI Taxonomy" id="2932268"/>
    <lineage>
        <taxon>Bacteria</taxon>
        <taxon>Pseudomonadati</taxon>
        <taxon>Bacteroidota</taxon>
        <taxon>Flavobacteriia</taxon>
        <taxon>Flavobacteriales</taxon>
        <taxon>Flavobacteriaceae</taxon>
        <taxon>Psychroserpens</taxon>
    </lineage>
</organism>
<keyword evidence="3" id="KW-1185">Reference proteome</keyword>
<dbReference type="RefSeq" id="WP_249997389.1">
    <property type="nucleotide sequence ID" value="NZ_CP116221.1"/>
</dbReference>
<evidence type="ECO:0000313" key="2">
    <source>
        <dbReference type="EMBL" id="WCO00785.1"/>
    </source>
</evidence>
<dbReference type="Proteomes" id="UP001202717">
    <property type="component" value="Chromosome"/>
</dbReference>
<dbReference type="EMBL" id="CP116221">
    <property type="protein sequence ID" value="WCO00785.1"/>
    <property type="molecule type" value="Genomic_DNA"/>
</dbReference>